<name>A0A7S3DDX8_9EUKA</name>
<dbReference type="EMBL" id="HBIB01026361">
    <property type="protein sequence ID" value="CAE0254787.1"/>
    <property type="molecule type" value="Transcribed_RNA"/>
</dbReference>
<feature type="compositionally biased region" description="Basic and acidic residues" evidence="1">
    <location>
        <begin position="157"/>
        <end position="174"/>
    </location>
</feature>
<feature type="transmembrane region" description="Helical" evidence="2">
    <location>
        <begin position="115"/>
        <end position="145"/>
    </location>
</feature>
<reference evidence="3" key="1">
    <citation type="submission" date="2021-01" db="EMBL/GenBank/DDBJ databases">
        <authorList>
            <person name="Corre E."/>
            <person name="Pelletier E."/>
            <person name="Niang G."/>
            <person name="Scheremetjew M."/>
            <person name="Finn R."/>
            <person name="Kale V."/>
            <person name="Holt S."/>
            <person name="Cochrane G."/>
            <person name="Meng A."/>
            <person name="Brown T."/>
            <person name="Cohen L."/>
        </authorList>
    </citation>
    <scope>NUCLEOTIDE SEQUENCE</scope>
    <source>
        <strain evidence="3">NIES-2562</strain>
    </source>
</reference>
<evidence type="ECO:0000256" key="2">
    <source>
        <dbReference type="SAM" id="Phobius"/>
    </source>
</evidence>
<evidence type="ECO:0000256" key="1">
    <source>
        <dbReference type="SAM" id="MobiDB-lite"/>
    </source>
</evidence>
<evidence type="ECO:0000313" key="3">
    <source>
        <dbReference type="EMBL" id="CAE0254787.1"/>
    </source>
</evidence>
<organism evidence="3">
    <name type="scientific">Palpitomonas bilix</name>
    <dbReference type="NCBI Taxonomy" id="652834"/>
    <lineage>
        <taxon>Eukaryota</taxon>
        <taxon>Eukaryota incertae sedis</taxon>
    </lineage>
</organism>
<proteinExistence type="predicted"/>
<feature type="region of interest" description="Disordered" evidence="1">
    <location>
        <begin position="155"/>
        <end position="174"/>
    </location>
</feature>
<sequence>MNLSELINAKIEAPYRQHLCWWEGVMILRRAVFVLVSVFIVDDLAKYYSLFCLCLLSLFCHTWMRPFSRIRDNLAEGLALLLLTSVCSLSLIGGYERTALIESNSLTSSIATSINGASLILVFTFIVYTVIIFARTGVSLVHSFAMKCKVRRRKREGGRGRDKQKREEERTVSV</sequence>
<feature type="transmembrane region" description="Helical" evidence="2">
    <location>
        <begin position="47"/>
        <end position="64"/>
    </location>
</feature>
<keyword evidence="2" id="KW-0472">Membrane</keyword>
<accession>A0A7S3DDX8</accession>
<keyword evidence="2" id="KW-0812">Transmembrane</keyword>
<keyword evidence="2" id="KW-1133">Transmembrane helix</keyword>
<feature type="transmembrane region" description="Helical" evidence="2">
    <location>
        <begin position="76"/>
        <end position="95"/>
    </location>
</feature>
<protein>
    <submittedName>
        <fullName evidence="3">Uncharacterized protein</fullName>
    </submittedName>
</protein>
<feature type="transmembrane region" description="Helical" evidence="2">
    <location>
        <begin position="20"/>
        <end position="41"/>
    </location>
</feature>
<dbReference type="AlphaFoldDB" id="A0A7S3DDX8"/>
<gene>
    <name evidence="3" type="ORF">PBIL07802_LOCUS17035</name>
</gene>